<evidence type="ECO:0000256" key="11">
    <source>
        <dbReference type="ARBA" id="ARBA00023319"/>
    </source>
</evidence>
<feature type="domain" description="Ig-like" evidence="14">
    <location>
        <begin position="135"/>
        <end position="217"/>
    </location>
</feature>
<dbReference type="InterPro" id="IPR003987">
    <property type="entry name" value="ICAM_VCAM_N"/>
</dbReference>
<protein>
    <submittedName>
        <fullName evidence="15">Intercellular adhesion molecule 1-like</fullName>
    </submittedName>
</protein>
<dbReference type="RefSeq" id="XP_020507951.1">
    <property type="nucleotide sequence ID" value="XM_020652295.3"/>
</dbReference>
<feature type="transmembrane region" description="Helical" evidence="12">
    <location>
        <begin position="339"/>
        <end position="361"/>
    </location>
</feature>
<dbReference type="GO" id="GO:0098609">
    <property type="term" value="P:cell-cell adhesion"/>
    <property type="evidence" value="ECO:0007669"/>
    <property type="project" value="InterPro"/>
</dbReference>
<keyword evidence="6" id="KW-0130">Cell adhesion</keyword>
<evidence type="ECO:0000259" key="14">
    <source>
        <dbReference type="PROSITE" id="PS50835"/>
    </source>
</evidence>
<evidence type="ECO:0000256" key="5">
    <source>
        <dbReference type="ARBA" id="ARBA00022737"/>
    </source>
</evidence>
<keyword evidence="11" id="KW-0393">Immunoglobulin domain</keyword>
<dbReference type="PANTHER" id="PTHR13771:SF9">
    <property type="entry name" value="INTERCELLULAR ADHESION MOLECULE 5"/>
    <property type="match status" value="1"/>
</dbReference>
<dbReference type="OrthoDB" id="5843397at2759"/>
<dbReference type="InterPro" id="IPR013783">
    <property type="entry name" value="Ig-like_fold"/>
</dbReference>
<dbReference type="GO" id="GO:0016020">
    <property type="term" value="C:membrane"/>
    <property type="evidence" value="ECO:0007669"/>
    <property type="project" value="UniProtKB-SubCell"/>
</dbReference>
<proteinExistence type="inferred from homology"/>
<evidence type="ECO:0000256" key="6">
    <source>
        <dbReference type="ARBA" id="ARBA00022889"/>
    </source>
</evidence>
<evidence type="ECO:0000256" key="12">
    <source>
        <dbReference type="SAM" id="Phobius"/>
    </source>
</evidence>
<dbReference type="GO" id="GO:0005178">
    <property type="term" value="F:integrin binding"/>
    <property type="evidence" value="ECO:0007669"/>
    <property type="project" value="InterPro"/>
</dbReference>
<evidence type="ECO:0000256" key="7">
    <source>
        <dbReference type="ARBA" id="ARBA00022989"/>
    </source>
</evidence>
<evidence type="ECO:0000256" key="3">
    <source>
        <dbReference type="ARBA" id="ARBA00022692"/>
    </source>
</evidence>
<dbReference type="PANTHER" id="PTHR13771">
    <property type="entry name" value="INTERCELLULAR ADHESION MOLECULE"/>
    <property type="match status" value="1"/>
</dbReference>
<comment type="subcellular location">
    <subcellularLocation>
        <location evidence="1">Membrane</location>
        <topology evidence="1">Single-pass type I membrane protein</topology>
    </subcellularLocation>
</comment>
<evidence type="ECO:0000256" key="2">
    <source>
        <dbReference type="ARBA" id="ARBA00005925"/>
    </source>
</evidence>
<dbReference type="InterPro" id="IPR003599">
    <property type="entry name" value="Ig_sub"/>
</dbReference>
<keyword evidence="7 12" id="KW-1133">Transmembrane helix</keyword>
<evidence type="ECO:0000256" key="8">
    <source>
        <dbReference type="ARBA" id="ARBA00023136"/>
    </source>
</evidence>
<keyword evidence="8 12" id="KW-0472">Membrane</keyword>
<evidence type="ECO:0000256" key="13">
    <source>
        <dbReference type="SAM" id="SignalP"/>
    </source>
</evidence>
<reference evidence="15" key="2">
    <citation type="submission" date="2025-09" db="UniProtKB">
        <authorList>
            <consortium name="Ensembl"/>
        </authorList>
    </citation>
    <scope>IDENTIFICATION</scope>
</reference>
<feature type="chain" id="PRO_5018742502" evidence="13">
    <location>
        <begin position="28"/>
        <end position="365"/>
    </location>
</feature>
<evidence type="ECO:0000313" key="15">
    <source>
        <dbReference type="Ensembl" id="ENSLBEP00000004819.1"/>
    </source>
</evidence>
<keyword evidence="9" id="KW-1015">Disulfide bond</keyword>
<feature type="domain" description="Ig-like" evidence="14">
    <location>
        <begin position="229"/>
        <end position="326"/>
    </location>
</feature>
<keyword evidence="5" id="KW-0677">Repeat</keyword>
<dbReference type="STRING" id="56723.ENSLBEP00000004819"/>
<dbReference type="InterPro" id="IPR003598">
    <property type="entry name" value="Ig_sub2"/>
</dbReference>
<dbReference type="Pfam" id="PF03921">
    <property type="entry name" value="ICAM_N"/>
    <property type="match status" value="1"/>
</dbReference>
<dbReference type="Pfam" id="PF13927">
    <property type="entry name" value="Ig_3"/>
    <property type="match status" value="1"/>
</dbReference>
<dbReference type="Ensembl" id="ENSLBET00000005088.1">
    <property type="protein sequence ID" value="ENSLBEP00000004819.1"/>
    <property type="gene ID" value="ENSLBEG00000003724.1"/>
</dbReference>
<sequence>MQPLRTLSPLMLMILLCAKMTAPVVMTTPEATTPTPTYPEESTSAAPRGCPLVLTPPKIVVKFGDPATVNCSTSAPDAEVMGWESTVGGTGVVNPPAVIWRVKKLEEWTIEPKCFVTTGHEQCLVMPEVTLYKTPDMVSISAMNPGPMVEGKDFFLTCNISNVAPVGNLIIQWYRGVVHVHKQTINNTIVTPLSVSPTLRITPRRSFDRSEFQCIAELHLGPYGPQPVPKMASLPYIADVHYLPIFKESYIIEITLAQGENMTFNCTAEGNPSPKMQWKFPSAVNVRETTGGRYRNISIIGATSTNAGVYICNATNDIGTVTRSVTVIMLSKTSAAPSWYIWVIVIVCVVVLLSIIVVISLKLRK</sequence>
<accession>A0A3Q3L790</accession>
<keyword evidence="3 12" id="KW-0812">Transmembrane</keyword>
<keyword evidence="16" id="KW-1185">Reference proteome</keyword>
<dbReference type="InterPro" id="IPR036179">
    <property type="entry name" value="Ig-like_dom_sf"/>
</dbReference>
<dbReference type="Proteomes" id="UP000261660">
    <property type="component" value="Unplaced"/>
</dbReference>
<dbReference type="AlphaFoldDB" id="A0A3Q3L790"/>
<dbReference type="SMART" id="SM00408">
    <property type="entry name" value="IGc2"/>
    <property type="match status" value="2"/>
</dbReference>
<dbReference type="SMART" id="SM00409">
    <property type="entry name" value="IG"/>
    <property type="match status" value="2"/>
</dbReference>
<keyword evidence="10" id="KW-0325">Glycoprotein</keyword>
<dbReference type="InterPro" id="IPR047012">
    <property type="entry name" value="ICAM_VCAM"/>
</dbReference>
<dbReference type="InterPro" id="IPR007110">
    <property type="entry name" value="Ig-like_dom"/>
</dbReference>
<comment type="similarity">
    <text evidence="2">Belongs to the immunoglobulin superfamily. ICAM family.</text>
</comment>
<keyword evidence="4 13" id="KW-0732">Signal</keyword>
<organism evidence="15 16">
    <name type="scientific">Labrus bergylta</name>
    <name type="common">ballan wrasse</name>
    <dbReference type="NCBI Taxonomy" id="56723"/>
    <lineage>
        <taxon>Eukaryota</taxon>
        <taxon>Metazoa</taxon>
        <taxon>Chordata</taxon>
        <taxon>Craniata</taxon>
        <taxon>Vertebrata</taxon>
        <taxon>Euteleostomi</taxon>
        <taxon>Actinopterygii</taxon>
        <taxon>Neopterygii</taxon>
        <taxon>Teleostei</taxon>
        <taxon>Neoteleostei</taxon>
        <taxon>Acanthomorphata</taxon>
        <taxon>Eupercaria</taxon>
        <taxon>Labriformes</taxon>
        <taxon>Labridae</taxon>
        <taxon>Labrus</taxon>
    </lineage>
</organism>
<reference evidence="15" key="1">
    <citation type="submission" date="2025-08" db="UniProtKB">
        <authorList>
            <consortium name="Ensembl"/>
        </authorList>
    </citation>
    <scope>IDENTIFICATION</scope>
</reference>
<name>A0A3Q3L790_9LABR</name>
<feature type="signal peptide" evidence="13">
    <location>
        <begin position="1"/>
        <end position="27"/>
    </location>
</feature>
<evidence type="ECO:0000256" key="10">
    <source>
        <dbReference type="ARBA" id="ARBA00023180"/>
    </source>
</evidence>
<dbReference type="GeneID" id="109997714"/>
<dbReference type="SUPFAM" id="SSF48726">
    <property type="entry name" value="Immunoglobulin"/>
    <property type="match status" value="3"/>
</dbReference>
<evidence type="ECO:0000313" key="16">
    <source>
        <dbReference type="Proteomes" id="UP000261660"/>
    </source>
</evidence>
<evidence type="ECO:0000256" key="4">
    <source>
        <dbReference type="ARBA" id="ARBA00022729"/>
    </source>
</evidence>
<dbReference type="Gene3D" id="2.60.40.10">
    <property type="entry name" value="Immunoglobulins"/>
    <property type="match status" value="3"/>
</dbReference>
<evidence type="ECO:0000256" key="9">
    <source>
        <dbReference type="ARBA" id="ARBA00023157"/>
    </source>
</evidence>
<dbReference type="GeneTree" id="ENSGT00940000159005"/>
<dbReference type="PRINTS" id="PR01472">
    <property type="entry name" value="ICAMVCAM1"/>
</dbReference>
<dbReference type="InterPro" id="IPR013768">
    <property type="entry name" value="ICAM_N"/>
</dbReference>
<dbReference type="PROSITE" id="PS50835">
    <property type="entry name" value="IG_LIKE"/>
    <property type="match status" value="2"/>
</dbReference>
<dbReference type="InParanoid" id="A0A3Q3L790"/>
<evidence type="ECO:0000256" key="1">
    <source>
        <dbReference type="ARBA" id="ARBA00004479"/>
    </source>
</evidence>